<feature type="coiled-coil region" evidence="1">
    <location>
        <begin position="7"/>
        <end position="74"/>
    </location>
</feature>
<dbReference type="EMBL" id="LXQA010542582">
    <property type="protein sequence ID" value="MCI58219.1"/>
    <property type="molecule type" value="Genomic_DNA"/>
</dbReference>
<dbReference type="AlphaFoldDB" id="A0A392TAT9"/>
<keyword evidence="3" id="KW-1185">Reference proteome</keyword>
<feature type="non-terminal residue" evidence="2">
    <location>
        <position position="91"/>
    </location>
</feature>
<dbReference type="Proteomes" id="UP000265520">
    <property type="component" value="Unassembled WGS sequence"/>
</dbReference>
<dbReference type="SUPFAM" id="SSF58113">
    <property type="entry name" value="Apolipoprotein A-I"/>
    <property type="match status" value="1"/>
</dbReference>
<sequence>MEVHNKMKVVDENLAGIEKEYAATKEKLGAEFENLKKGYEDRLKQVQEERAVEVEKLKKEAANLTRERDDAIIVSSSLAEEKTTLEKEIEG</sequence>
<evidence type="ECO:0000313" key="3">
    <source>
        <dbReference type="Proteomes" id="UP000265520"/>
    </source>
</evidence>
<comment type="caution">
    <text evidence="2">The sequence shown here is derived from an EMBL/GenBank/DDBJ whole genome shotgun (WGS) entry which is preliminary data.</text>
</comment>
<proteinExistence type="predicted"/>
<organism evidence="2 3">
    <name type="scientific">Trifolium medium</name>
    <dbReference type="NCBI Taxonomy" id="97028"/>
    <lineage>
        <taxon>Eukaryota</taxon>
        <taxon>Viridiplantae</taxon>
        <taxon>Streptophyta</taxon>
        <taxon>Embryophyta</taxon>
        <taxon>Tracheophyta</taxon>
        <taxon>Spermatophyta</taxon>
        <taxon>Magnoliopsida</taxon>
        <taxon>eudicotyledons</taxon>
        <taxon>Gunneridae</taxon>
        <taxon>Pentapetalae</taxon>
        <taxon>rosids</taxon>
        <taxon>fabids</taxon>
        <taxon>Fabales</taxon>
        <taxon>Fabaceae</taxon>
        <taxon>Papilionoideae</taxon>
        <taxon>50 kb inversion clade</taxon>
        <taxon>NPAAA clade</taxon>
        <taxon>Hologalegina</taxon>
        <taxon>IRL clade</taxon>
        <taxon>Trifolieae</taxon>
        <taxon>Trifolium</taxon>
    </lineage>
</organism>
<protein>
    <submittedName>
        <fullName evidence="2">Uncharacterized protein</fullName>
    </submittedName>
</protein>
<name>A0A392TAT9_9FABA</name>
<reference evidence="2 3" key="1">
    <citation type="journal article" date="2018" name="Front. Plant Sci.">
        <title>Red Clover (Trifolium pratense) and Zigzag Clover (T. medium) - A Picture of Genomic Similarities and Differences.</title>
        <authorList>
            <person name="Dluhosova J."/>
            <person name="Istvanek J."/>
            <person name="Nedelnik J."/>
            <person name="Repkova J."/>
        </authorList>
    </citation>
    <scope>NUCLEOTIDE SEQUENCE [LARGE SCALE GENOMIC DNA]</scope>
    <source>
        <strain evidence="3">cv. 10/8</strain>
        <tissue evidence="2">Leaf</tissue>
    </source>
</reference>
<evidence type="ECO:0000256" key="1">
    <source>
        <dbReference type="SAM" id="Coils"/>
    </source>
</evidence>
<accession>A0A392TAT9</accession>
<evidence type="ECO:0000313" key="2">
    <source>
        <dbReference type="EMBL" id="MCI58219.1"/>
    </source>
</evidence>
<keyword evidence="1" id="KW-0175">Coiled coil</keyword>